<name>A0A8S5UXL1_9CAUD</name>
<organism evidence="1">
    <name type="scientific">Podoviridae sp. ctW0z17</name>
    <dbReference type="NCBI Taxonomy" id="2825254"/>
    <lineage>
        <taxon>Viruses</taxon>
        <taxon>Duplodnaviria</taxon>
        <taxon>Heunggongvirae</taxon>
        <taxon>Uroviricota</taxon>
        <taxon>Caudoviricetes</taxon>
    </lineage>
</organism>
<sequence length="31" mass="3669">MKTSPRPYVGLIFLLFYGKNNGSHENTKRYH</sequence>
<protein>
    <submittedName>
        <fullName evidence="1">Uncharacterized protein</fullName>
    </submittedName>
</protein>
<accession>A0A8S5UXL1</accession>
<proteinExistence type="predicted"/>
<reference evidence="1" key="1">
    <citation type="journal article" date="2021" name="Proc. Natl. Acad. Sci. U.S.A.">
        <title>A Catalog of Tens of Thousands of Viruses from Human Metagenomes Reveals Hidden Associations with Chronic Diseases.</title>
        <authorList>
            <person name="Tisza M.J."/>
            <person name="Buck C.B."/>
        </authorList>
    </citation>
    <scope>NUCLEOTIDE SEQUENCE</scope>
    <source>
        <strain evidence="1">CtW0z17</strain>
    </source>
</reference>
<evidence type="ECO:0000313" key="1">
    <source>
        <dbReference type="EMBL" id="DAF99217.1"/>
    </source>
</evidence>
<dbReference type="EMBL" id="BK016161">
    <property type="protein sequence ID" value="DAF99217.1"/>
    <property type="molecule type" value="Genomic_DNA"/>
</dbReference>